<comment type="subcellular location">
    <subcellularLocation>
        <location evidence="1">Membrane</location>
        <topology evidence="1">Multi-pass membrane protein</topology>
    </subcellularLocation>
</comment>
<dbReference type="InterPro" id="IPR036259">
    <property type="entry name" value="MFS_trans_sf"/>
</dbReference>
<keyword evidence="2 5" id="KW-0812">Transmembrane</keyword>
<dbReference type="PANTHER" id="PTHR11662">
    <property type="entry name" value="SOLUTE CARRIER FAMILY 17"/>
    <property type="match status" value="1"/>
</dbReference>
<feature type="transmembrane region" description="Helical" evidence="5">
    <location>
        <begin position="300"/>
        <end position="319"/>
    </location>
</feature>
<gene>
    <name evidence="7" type="ORF">DLM_1804</name>
</gene>
<dbReference type="KEGG" id="amah:DLM_1804"/>
<evidence type="ECO:0000256" key="3">
    <source>
        <dbReference type="ARBA" id="ARBA00022989"/>
    </source>
</evidence>
<keyword evidence="8" id="KW-1185">Reference proteome</keyword>
<proteinExistence type="predicted"/>
<feature type="domain" description="Major facilitator superfamily (MFS) profile" evidence="6">
    <location>
        <begin position="8"/>
        <end position="414"/>
    </location>
</feature>
<dbReference type="PROSITE" id="PS50850">
    <property type="entry name" value="MFS"/>
    <property type="match status" value="1"/>
</dbReference>
<evidence type="ECO:0000256" key="4">
    <source>
        <dbReference type="ARBA" id="ARBA00023136"/>
    </source>
</evidence>
<organism evidence="7 8">
    <name type="scientific">Aquitalea magnusonii</name>
    <dbReference type="NCBI Taxonomy" id="332411"/>
    <lineage>
        <taxon>Bacteria</taxon>
        <taxon>Pseudomonadati</taxon>
        <taxon>Pseudomonadota</taxon>
        <taxon>Betaproteobacteria</taxon>
        <taxon>Neisseriales</taxon>
        <taxon>Chromobacteriaceae</taxon>
        <taxon>Aquitalea</taxon>
    </lineage>
</organism>
<evidence type="ECO:0000313" key="7">
    <source>
        <dbReference type="EMBL" id="BBF85420.1"/>
    </source>
</evidence>
<evidence type="ECO:0000256" key="1">
    <source>
        <dbReference type="ARBA" id="ARBA00004141"/>
    </source>
</evidence>
<dbReference type="Proteomes" id="UP000198290">
    <property type="component" value="Chromosome"/>
</dbReference>
<keyword evidence="3 5" id="KW-1133">Transmembrane helix</keyword>
<evidence type="ECO:0000256" key="2">
    <source>
        <dbReference type="ARBA" id="ARBA00022692"/>
    </source>
</evidence>
<dbReference type="GO" id="GO:0022857">
    <property type="term" value="F:transmembrane transporter activity"/>
    <property type="evidence" value="ECO:0007669"/>
    <property type="project" value="InterPro"/>
</dbReference>
<dbReference type="SUPFAM" id="SSF103473">
    <property type="entry name" value="MFS general substrate transporter"/>
    <property type="match status" value="1"/>
</dbReference>
<feature type="transmembrane region" description="Helical" evidence="5">
    <location>
        <begin position="267"/>
        <end position="288"/>
    </location>
</feature>
<sequence length="419" mass="44999">MTKVRWYIVFFLSLGGAINYLDRSAFAIAAPMFAKELALTPSQLGLVFSSFSIGYAVFNLAGGYAADRWGPKLVLSVSMACWSTFCALIGVATGFISMVVIRILFGAGEGPFSTTVNKMINNWFPKREVASAIGMATVGNPLGGAIAGPAVGMLAITFGWRVSFFIIALLGFVWLLGWRGIATDKPQEHPMIDADELDYIRKYQSQDQVFAGASLPLSFYLKQPTILATAFAFFGLNYILFFFMSWFPSFLSSTQHLDLKEMSIVSTIPWLLGCLGMGLGGFLCDHIMRKTGKPLLSRKIVLVSCLGSAAVFVALSGSAQSAAQAVVMMACGLFFMYLSATTYWAILQDTVAQGNIGMVGGLVHALANIAGILGPAITGYLIEWTGSYHSAFFLAAGIAIGGALSVAFFVKPLEFTTQE</sequence>
<feature type="transmembrane region" description="Helical" evidence="5">
    <location>
        <begin position="325"/>
        <end position="347"/>
    </location>
</feature>
<accession>A0A3G9GC16</accession>
<feature type="transmembrane region" description="Helical" evidence="5">
    <location>
        <begin position="43"/>
        <end position="61"/>
    </location>
</feature>
<protein>
    <submittedName>
        <fullName evidence="7">Probable glucarate transporter</fullName>
    </submittedName>
</protein>
<dbReference type="RefSeq" id="WP_089083370.1">
    <property type="nucleotide sequence ID" value="NZ_AP018823.1"/>
</dbReference>
<dbReference type="AlphaFoldDB" id="A0A3G9GC16"/>
<dbReference type="InterPro" id="IPR020846">
    <property type="entry name" value="MFS_dom"/>
</dbReference>
<dbReference type="InterPro" id="IPR011701">
    <property type="entry name" value="MFS"/>
</dbReference>
<reference evidence="8" key="1">
    <citation type="journal article" date="2017" name="Biotechnol. Biofuels">
        <title>Evaluation of environmental bacterial communities as a factor affecting the growth of duckweed Lemna minor.</title>
        <authorList>
            <person name="Ishizawa H."/>
            <person name="Kuroda M."/>
            <person name="Morikawa M."/>
            <person name="Ike M."/>
        </authorList>
    </citation>
    <scope>NUCLEOTIDE SEQUENCE [LARGE SCALE GENOMIC DNA]</scope>
    <source>
        <strain evidence="8">H3</strain>
    </source>
</reference>
<dbReference type="CDD" id="cd17319">
    <property type="entry name" value="MFS_ExuT_GudP_like"/>
    <property type="match status" value="1"/>
</dbReference>
<feature type="transmembrane region" description="Helical" evidence="5">
    <location>
        <begin position="359"/>
        <end position="382"/>
    </location>
</feature>
<dbReference type="GO" id="GO:0016020">
    <property type="term" value="C:membrane"/>
    <property type="evidence" value="ECO:0007669"/>
    <property type="project" value="UniProtKB-SubCell"/>
</dbReference>
<name>A0A3G9GC16_9NEIS</name>
<dbReference type="Gene3D" id="1.20.1250.20">
    <property type="entry name" value="MFS general substrate transporter like domains"/>
    <property type="match status" value="2"/>
</dbReference>
<keyword evidence="4 5" id="KW-0472">Membrane</keyword>
<dbReference type="EMBL" id="AP018823">
    <property type="protein sequence ID" value="BBF85420.1"/>
    <property type="molecule type" value="Genomic_DNA"/>
</dbReference>
<dbReference type="InterPro" id="IPR050382">
    <property type="entry name" value="MFS_Na/Anion_cotransporter"/>
</dbReference>
<feature type="transmembrane region" description="Helical" evidence="5">
    <location>
        <begin position="73"/>
        <end position="105"/>
    </location>
</feature>
<evidence type="ECO:0000256" key="5">
    <source>
        <dbReference type="SAM" id="Phobius"/>
    </source>
</evidence>
<dbReference type="PANTHER" id="PTHR11662:SF399">
    <property type="entry name" value="FI19708P1-RELATED"/>
    <property type="match status" value="1"/>
</dbReference>
<feature type="transmembrane region" description="Helical" evidence="5">
    <location>
        <begin position="226"/>
        <end position="247"/>
    </location>
</feature>
<reference evidence="8" key="3">
    <citation type="journal article" date="2017" name="Plant Physiol. Biochem.">
        <title>Differential oxidative and antioxidative response of duckweed Lemna minor toward plant growth promoting/inhibiting bacteria.</title>
        <authorList>
            <person name="Ishizawa H."/>
            <person name="Kuroda M."/>
            <person name="Morikawa M."/>
            <person name="Ike M."/>
        </authorList>
    </citation>
    <scope>NUCLEOTIDE SEQUENCE [LARGE SCALE GENOMIC DNA]</scope>
    <source>
        <strain evidence="8">H3</strain>
    </source>
</reference>
<feature type="transmembrane region" description="Helical" evidence="5">
    <location>
        <begin position="158"/>
        <end position="177"/>
    </location>
</feature>
<dbReference type="OrthoDB" id="8596007at2"/>
<reference evidence="7 8" key="2">
    <citation type="journal article" date="2017" name="Genome Announc.">
        <title>Draft genome sequence of Aquitalea magnusonii strain H3, a plant growth-promoting bacterium of duckweed Lemna minor.</title>
        <authorList>
            <person name="Ishizawa H."/>
            <person name="Kuroda M."/>
            <person name="Ike M."/>
        </authorList>
    </citation>
    <scope>NUCLEOTIDE SEQUENCE [LARGE SCALE GENOMIC DNA]</scope>
    <source>
        <strain evidence="7 8">H3</strain>
    </source>
</reference>
<dbReference type="Pfam" id="PF07690">
    <property type="entry name" value="MFS_1"/>
    <property type="match status" value="1"/>
</dbReference>
<feature type="transmembrane region" description="Helical" evidence="5">
    <location>
        <begin position="388"/>
        <end position="410"/>
    </location>
</feature>
<evidence type="ECO:0000313" key="8">
    <source>
        <dbReference type="Proteomes" id="UP000198290"/>
    </source>
</evidence>
<evidence type="ECO:0000259" key="6">
    <source>
        <dbReference type="PROSITE" id="PS50850"/>
    </source>
</evidence>